<dbReference type="SUPFAM" id="SSF51905">
    <property type="entry name" value="FAD/NAD(P)-binding domain"/>
    <property type="match status" value="1"/>
</dbReference>
<dbReference type="PANTHER" id="PTHR46972:SF1">
    <property type="entry name" value="FAD DEPENDENT OXIDOREDUCTASE DOMAIN-CONTAINING PROTEIN"/>
    <property type="match status" value="1"/>
</dbReference>
<evidence type="ECO:0000256" key="4">
    <source>
        <dbReference type="ARBA" id="ARBA00023033"/>
    </source>
</evidence>
<evidence type="ECO:0000256" key="3">
    <source>
        <dbReference type="ARBA" id="ARBA00023002"/>
    </source>
</evidence>
<dbReference type="AlphaFoldDB" id="A0A6A6UJ80"/>
<proteinExistence type="predicted"/>
<gene>
    <name evidence="6" type="ORF">BT63DRAFT_422279</name>
</gene>
<reference evidence="6" key="1">
    <citation type="journal article" date="2020" name="Stud. Mycol.">
        <title>101 Dothideomycetes genomes: a test case for predicting lifestyles and emergence of pathogens.</title>
        <authorList>
            <person name="Haridas S."/>
            <person name="Albert R."/>
            <person name="Binder M."/>
            <person name="Bloem J."/>
            <person name="Labutti K."/>
            <person name="Salamov A."/>
            <person name="Andreopoulos B."/>
            <person name="Baker S."/>
            <person name="Barry K."/>
            <person name="Bills G."/>
            <person name="Bluhm B."/>
            <person name="Cannon C."/>
            <person name="Castanera R."/>
            <person name="Culley D."/>
            <person name="Daum C."/>
            <person name="Ezra D."/>
            <person name="Gonzalez J."/>
            <person name="Henrissat B."/>
            <person name="Kuo A."/>
            <person name="Liang C."/>
            <person name="Lipzen A."/>
            <person name="Lutzoni F."/>
            <person name="Magnuson J."/>
            <person name="Mondo S."/>
            <person name="Nolan M."/>
            <person name="Ohm R."/>
            <person name="Pangilinan J."/>
            <person name="Park H.-J."/>
            <person name="Ramirez L."/>
            <person name="Alfaro M."/>
            <person name="Sun H."/>
            <person name="Tritt A."/>
            <person name="Yoshinaga Y."/>
            <person name="Zwiers L.-H."/>
            <person name="Turgeon B."/>
            <person name="Goodwin S."/>
            <person name="Spatafora J."/>
            <person name="Crous P."/>
            <person name="Grigoriev I."/>
        </authorList>
    </citation>
    <scope>NUCLEOTIDE SEQUENCE</scope>
    <source>
        <strain evidence="6">CBS 115976</strain>
    </source>
</reference>
<dbReference type="Gene3D" id="3.50.50.60">
    <property type="entry name" value="FAD/NAD(P)-binding domain"/>
    <property type="match status" value="1"/>
</dbReference>
<dbReference type="PRINTS" id="PR00420">
    <property type="entry name" value="RNGMNOXGNASE"/>
</dbReference>
<accession>A0A6A6UJ80</accession>
<evidence type="ECO:0000256" key="2">
    <source>
        <dbReference type="ARBA" id="ARBA00022827"/>
    </source>
</evidence>
<evidence type="ECO:0000259" key="5">
    <source>
        <dbReference type="Pfam" id="PF01494"/>
    </source>
</evidence>
<name>A0A6A6UJ80_9PEZI</name>
<dbReference type="InterPro" id="IPR036188">
    <property type="entry name" value="FAD/NAD-bd_sf"/>
</dbReference>
<dbReference type="PANTHER" id="PTHR46972">
    <property type="entry name" value="MONOOXYGENASE ASQM-RELATED"/>
    <property type="match status" value="1"/>
</dbReference>
<evidence type="ECO:0000313" key="7">
    <source>
        <dbReference type="Proteomes" id="UP000799302"/>
    </source>
</evidence>
<dbReference type="GO" id="GO:0071949">
    <property type="term" value="F:FAD binding"/>
    <property type="evidence" value="ECO:0007669"/>
    <property type="project" value="InterPro"/>
</dbReference>
<feature type="domain" description="FAD-binding" evidence="5">
    <location>
        <begin position="7"/>
        <end position="193"/>
    </location>
</feature>
<keyword evidence="7" id="KW-1185">Reference proteome</keyword>
<dbReference type="InterPro" id="IPR002938">
    <property type="entry name" value="FAD-bd"/>
</dbReference>
<feature type="domain" description="FAD-binding" evidence="5">
    <location>
        <begin position="304"/>
        <end position="365"/>
    </location>
</feature>
<dbReference type="OrthoDB" id="655030at2759"/>
<dbReference type="Proteomes" id="UP000799302">
    <property type="component" value="Unassembled WGS sequence"/>
</dbReference>
<dbReference type="GO" id="GO:0004497">
    <property type="term" value="F:monooxygenase activity"/>
    <property type="evidence" value="ECO:0007669"/>
    <property type="project" value="UniProtKB-KW"/>
</dbReference>
<keyword evidence="3" id="KW-0560">Oxidoreductase</keyword>
<keyword evidence="1" id="KW-0285">Flavoprotein</keyword>
<sequence>MLTTPKIAIIGAGPSGLTLARILYSKGLQTITVFEGEASRHVRSQGGSLDLHPTSGQLALKEGGIYDQFLKHARVEGQDLKLADRDGKVWLNVADRDTGKPEIDREKLRDILLDSLPNGIVQWGKRVKSVDVELEDERPQGLVRFEDGSQESGYDLIVGADGAWSKVRPLVTHIPPFYSGVAGIDIRLDEADTRHSEISKMVGRGSYFVFGEEERRVLLCQRNGDGSIRIYAVGSAPESWVKGPGYDFDDVEAVQKAFLNDYGSWAPEHKRIFEDLNFKEGDSITPRALYMLPVGLKWPTRVGVTLLGDAAHLMTPFAGQGVNQAMQDGMELALCILASLDDLTTAVRKYEEDMFPRAQQWTQRTWDSLQARFAPGGIAGFCTMFKDRVKKEEKAVEFKENDYIAET</sequence>
<dbReference type="EMBL" id="MU004232">
    <property type="protein sequence ID" value="KAF2671756.1"/>
    <property type="molecule type" value="Genomic_DNA"/>
</dbReference>
<keyword evidence="4" id="KW-0503">Monooxygenase</keyword>
<evidence type="ECO:0000256" key="1">
    <source>
        <dbReference type="ARBA" id="ARBA00022630"/>
    </source>
</evidence>
<evidence type="ECO:0000313" key="6">
    <source>
        <dbReference type="EMBL" id="KAF2671756.1"/>
    </source>
</evidence>
<keyword evidence="2" id="KW-0274">FAD</keyword>
<organism evidence="6 7">
    <name type="scientific">Microthyrium microscopicum</name>
    <dbReference type="NCBI Taxonomy" id="703497"/>
    <lineage>
        <taxon>Eukaryota</taxon>
        <taxon>Fungi</taxon>
        <taxon>Dikarya</taxon>
        <taxon>Ascomycota</taxon>
        <taxon>Pezizomycotina</taxon>
        <taxon>Dothideomycetes</taxon>
        <taxon>Dothideomycetes incertae sedis</taxon>
        <taxon>Microthyriales</taxon>
        <taxon>Microthyriaceae</taxon>
        <taxon>Microthyrium</taxon>
    </lineage>
</organism>
<dbReference type="Pfam" id="PF01494">
    <property type="entry name" value="FAD_binding_3"/>
    <property type="match status" value="2"/>
</dbReference>
<protein>
    <submittedName>
        <fullName evidence="6">Putative salicylate hydroxylase</fullName>
    </submittedName>
</protein>